<reference evidence="1" key="1">
    <citation type="submission" date="2014-11" db="EMBL/GenBank/DDBJ databases">
        <authorList>
            <person name="Amaro Gonzalez C."/>
        </authorList>
    </citation>
    <scope>NUCLEOTIDE SEQUENCE</scope>
</reference>
<organism evidence="1">
    <name type="scientific">Anguilla anguilla</name>
    <name type="common">European freshwater eel</name>
    <name type="synonym">Muraena anguilla</name>
    <dbReference type="NCBI Taxonomy" id="7936"/>
    <lineage>
        <taxon>Eukaryota</taxon>
        <taxon>Metazoa</taxon>
        <taxon>Chordata</taxon>
        <taxon>Craniata</taxon>
        <taxon>Vertebrata</taxon>
        <taxon>Euteleostomi</taxon>
        <taxon>Actinopterygii</taxon>
        <taxon>Neopterygii</taxon>
        <taxon>Teleostei</taxon>
        <taxon>Anguilliformes</taxon>
        <taxon>Anguillidae</taxon>
        <taxon>Anguilla</taxon>
    </lineage>
</organism>
<accession>A0A0E9X684</accession>
<evidence type="ECO:0000313" key="1">
    <source>
        <dbReference type="EMBL" id="JAH97213.1"/>
    </source>
</evidence>
<dbReference type="EMBL" id="GBXM01011364">
    <property type="protein sequence ID" value="JAH97213.1"/>
    <property type="molecule type" value="Transcribed_RNA"/>
</dbReference>
<protein>
    <submittedName>
        <fullName evidence="1">Uncharacterized protein</fullName>
    </submittedName>
</protein>
<sequence>MKDKTEREQCEDCFENIFWCSHHGCHKQLYPIMVRLPEITSVYPKPVVTNPLPGDLPFCFNPNLAHLTLLISNTTRSLAVE</sequence>
<dbReference type="AlphaFoldDB" id="A0A0E9X684"/>
<proteinExistence type="predicted"/>
<reference evidence="1" key="2">
    <citation type="journal article" date="2015" name="Fish Shellfish Immunol.">
        <title>Early steps in the European eel (Anguilla anguilla)-Vibrio vulnificus interaction in the gills: Role of the RtxA13 toxin.</title>
        <authorList>
            <person name="Callol A."/>
            <person name="Pajuelo D."/>
            <person name="Ebbesson L."/>
            <person name="Teles M."/>
            <person name="MacKenzie S."/>
            <person name="Amaro C."/>
        </authorList>
    </citation>
    <scope>NUCLEOTIDE SEQUENCE</scope>
</reference>
<name>A0A0E9X684_ANGAN</name>